<name>A0A182JPF8_9DIPT</name>
<feature type="domain" description="Peptidase M14" evidence="11">
    <location>
        <begin position="361"/>
        <end position="537"/>
    </location>
</feature>
<evidence type="ECO:0000313" key="12">
    <source>
        <dbReference type="EnsemblMetazoa" id="ACHR000392-PA"/>
    </source>
</evidence>
<keyword evidence="8" id="KW-0862">Zinc</keyword>
<dbReference type="PANTHER" id="PTHR11705">
    <property type="entry name" value="PROTEASE FAMILY M14 CARBOXYPEPTIDASE A,B"/>
    <property type="match status" value="1"/>
</dbReference>
<keyword evidence="4" id="KW-0645">Protease</keyword>
<accession>A0A182JPF8</accession>
<dbReference type="GO" id="GO:0008270">
    <property type="term" value="F:zinc ion binding"/>
    <property type="evidence" value="ECO:0007669"/>
    <property type="project" value="InterPro"/>
</dbReference>
<reference evidence="12" key="2">
    <citation type="submission" date="2020-05" db="UniProtKB">
        <authorList>
            <consortium name="EnsemblMetazoa"/>
        </authorList>
    </citation>
    <scope>IDENTIFICATION</scope>
    <source>
        <strain evidence="12">ACHKN1017</strain>
    </source>
</reference>
<evidence type="ECO:0000256" key="1">
    <source>
        <dbReference type="ARBA" id="ARBA00001947"/>
    </source>
</evidence>
<keyword evidence="6" id="KW-0732">Signal</keyword>
<keyword evidence="3" id="KW-0121">Carboxypeptidase</keyword>
<comment type="similarity">
    <text evidence="2 10">Belongs to the peptidase M14 family.</text>
</comment>
<proteinExistence type="inferred from homology"/>
<keyword evidence="9" id="KW-0482">Metalloprotease</keyword>
<reference evidence="13" key="1">
    <citation type="submission" date="2013-03" db="EMBL/GenBank/DDBJ databases">
        <title>The Genome Sequence of Anopheles christyi ACHKN1017.</title>
        <authorList>
            <consortium name="The Broad Institute Genomics Platform"/>
            <person name="Neafsey D.E."/>
            <person name="Besansky N."/>
            <person name="Walker B."/>
            <person name="Young S.K."/>
            <person name="Zeng Q."/>
            <person name="Gargeya S."/>
            <person name="Fitzgerald M."/>
            <person name="Haas B."/>
            <person name="Abouelleil A."/>
            <person name="Allen A.W."/>
            <person name="Alvarado L."/>
            <person name="Arachchi H.M."/>
            <person name="Berlin A.M."/>
            <person name="Chapman S.B."/>
            <person name="Gainer-Dewar J."/>
            <person name="Goldberg J."/>
            <person name="Griggs A."/>
            <person name="Gujja S."/>
            <person name="Hansen M."/>
            <person name="Howarth C."/>
            <person name="Imamovic A."/>
            <person name="Ireland A."/>
            <person name="Larimer J."/>
            <person name="McCowan C."/>
            <person name="Murphy C."/>
            <person name="Pearson M."/>
            <person name="Poon T.W."/>
            <person name="Priest M."/>
            <person name="Roberts A."/>
            <person name="Saif S."/>
            <person name="Shea T."/>
            <person name="Sisk P."/>
            <person name="Sykes S."/>
            <person name="Wortman J."/>
            <person name="Nusbaum C."/>
            <person name="Birren B."/>
        </authorList>
    </citation>
    <scope>NUCLEOTIDE SEQUENCE [LARGE SCALE GENOMIC DNA]</scope>
    <source>
        <strain evidence="13">ACHKN1017</strain>
    </source>
</reference>
<evidence type="ECO:0000256" key="3">
    <source>
        <dbReference type="ARBA" id="ARBA00022645"/>
    </source>
</evidence>
<keyword evidence="7" id="KW-0378">Hydrolase</keyword>
<dbReference type="GO" id="GO:0004181">
    <property type="term" value="F:metallocarboxypeptidase activity"/>
    <property type="evidence" value="ECO:0007669"/>
    <property type="project" value="InterPro"/>
</dbReference>
<dbReference type="GO" id="GO:0005615">
    <property type="term" value="C:extracellular space"/>
    <property type="evidence" value="ECO:0007669"/>
    <property type="project" value="TreeGrafter"/>
</dbReference>
<dbReference type="GO" id="GO:0006508">
    <property type="term" value="P:proteolysis"/>
    <property type="evidence" value="ECO:0007669"/>
    <property type="project" value="UniProtKB-KW"/>
</dbReference>
<evidence type="ECO:0000256" key="7">
    <source>
        <dbReference type="ARBA" id="ARBA00022801"/>
    </source>
</evidence>
<dbReference type="Pfam" id="PF00246">
    <property type="entry name" value="Peptidase_M14"/>
    <property type="match status" value="6"/>
</dbReference>
<feature type="domain" description="Peptidase M14" evidence="11">
    <location>
        <begin position="546"/>
        <end position="815"/>
    </location>
</feature>
<dbReference type="Proteomes" id="UP000075881">
    <property type="component" value="Unassembled WGS sequence"/>
</dbReference>
<evidence type="ECO:0000256" key="2">
    <source>
        <dbReference type="ARBA" id="ARBA00005988"/>
    </source>
</evidence>
<dbReference type="InterPro" id="IPR000834">
    <property type="entry name" value="Peptidase_M14"/>
</dbReference>
<evidence type="ECO:0000256" key="8">
    <source>
        <dbReference type="ARBA" id="ARBA00022833"/>
    </source>
</evidence>
<keyword evidence="13" id="KW-1185">Reference proteome</keyword>
<feature type="domain" description="Peptidase M14" evidence="11">
    <location>
        <begin position="15"/>
        <end position="297"/>
    </location>
</feature>
<evidence type="ECO:0000256" key="5">
    <source>
        <dbReference type="ARBA" id="ARBA00022723"/>
    </source>
</evidence>
<organism evidence="12 13">
    <name type="scientific">Anopheles christyi</name>
    <dbReference type="NCBI Taxonomy" id="43041"/>
    <lineage>
        <taxon>Eukaryota</taxon>
        <taxon>Metazoa</taxon>
        <taxon>Ecdysozoa</taxon>
        <taxon>Arthropoda</taxon>
        <taxon>Hexapoda</taxon>
        <taxon>Insecta</taxon>
        <taxon>Pterygota</taxon>
        <taxon>Neoptera</taxon>
        <taxon>Endopterygota</taxon>
        <taxon>Diptera</taxon>
        <taxon>Nematocera</taxon>
        <taxon>Culicoidea</taxon>
        <taxon>Culicidae</taxon>
        <taxon>Anophelinae</taxon>
        <taxon>Anopheles</taxon>
    </lineage>
</organism>
<feature type="domain" description="Peptidase M14" evidence="11">
    <location>
        <begin position="1112"/>
        <end position="1397"/>
    </location>
</feature>
<evidence type="ECO:0000256" key="10">
    <source>
        <dbReference type="PROSITE-ProRule" id="PRU01379"/>
    </source>
</evidence>
<evidence type="ECO:0000313" key="13">
    <source>
        <dbReference type="Proteomes" id="UP000075881"/>
    </source>
</evidence>
<dbReference type="PRINTS" id="PR00765">
    <property type="entry name" value="CRBOXYPTASEA"/>
</dbReference>
<dbReference type="SUPFAM" id="SSF53187">
    <property type="entry name" value="Zn-dependent exopeptidases"/>
    <property type="match status" value="6"/>
</dbReference>
<comment type="caution">
    <text evidence="10">Lacks conserved residue(s) required for the propagation of feature annotation.</text>
</comment>
<comment type="cofactor">
    <cofactor evidence="1">
        <name>Zn(2+)</name>
        <dbReference type="ChEBI" id="CHEBI:29105"/>
    </cofactor>
</comment>
<dbReference type="PROSITE" id="PS52035">
    <property type="entry name" value="PEPTIDASE_M14"/>
    <property type="match status" value="5"/>
</dbReference>
<protein>
    <recommendedName>
        <fullName evidence="11">Peptidase M14 domain-containing protein</fullName>
    </recommendedName>
</protein>
<evidence type="ECO:0000259" key="11">
    <source>
        <dbReference type="PROSITE" id="PS52035"/>
    </source>
</evidence>
<dbReference type="SMART" id="SM00631">
    <property type="entry name" value="Zn_pept"/>
    <property type="match status" value="5"/>
</dbReference>
<feature type="active site" description="Proton donor/acceptor" evidence="10">
    <location>
        <position position="1366"/>
    </location>
</feature>
<keyword evidence="5" id="KW-0479">Metal-binding</keyword>
<dbReference type="FunFam" id="3.40.630.10:FF:000084">
    <property type="entry name" value="Carboxypeptidase B2"/>
    <property type="match status" value="5"/>
</dbReference>
<evidence type="ECO:0000256" key="9">
    <source>
        <dbReference type="ARBA" id="ARBA00023049"/>
    </source>
</evidence>
<evidence type="ECO:0000256" key="4">
    <source>
        <dbReference type="ARBA" id="ARBA00022670"/>
    </source>
</evidence>
<feature type="domain" description="Peptidase M14" evidence="11">
    <location>
        <begin position="810"/>
        <end position="1095"/>
    </location>
</feature>
<sequence>MSNENAIDDFYPLDGFMSYDTTNEWLGILRKKYPSKITIESIGETYEGRDIKAVYINKQQEQKVIVVANLHAREWAAMSSAIYIIHEMIYHAEKYSEVSKYQWIVVPISNPDGYEYTRTTDRFWRKNRKIPLGIDLNRNFGFKWEVEVSPDEKTPEGESYRGPSPFSATESQAIANVLKQHAQSTLLYVDLHTYGETILFPWSFTDDPAPNANWSRSVAEEGARGILLRTGKTYQVGTPAERSFKESGSSIDYCFNLNIKACIAIELTAGSYEVQNSSIPVTGQEALAAVQTMAIHVELANPDGYEYSRTDDPLWSKNRSPITVDEFGVDLDRNFEYMWDLNEASDDPFDDSPDKFNPLNLFMSYYETNRWLLTIEEQYPDKCKVQSIGKSYLLRDINAIYINKHQQKKIFIVANMHAREWAAMTSAIYIIHELLRNSNSYKEASQYQWIIVPIANPDGYEHTRSLNRFWRKNRSLLDSFDFGVDLNRNFDYKWDLVVNPDDVKFESETYRGPRPFSESESRAIGKLLQENADSIVFPDSFNPLDFFMSYDESNLWLAALEAKYPDKCKVEPIGKSYEGRDINAIYINKHQENKVFVVANMHAREWAAMTSAIYIIHELLRNSITREASFYQWIVVPIANPDGYEYTKTEDRLWRKNRSPQLDNAIGVDLNRNFGYMWELLINEENDNPNEQTYRGPSAFSEPESRAIGDFLQQNVDSIILFVDLHTYGQYIMIPWSYTIEPVPNAEWLLSVAQAGAAATLSRTNQFYLAGTPAELVYTVSGSCIDYCQSVGVKACINRTWADEFNVFDFFLSYEETQQWLEALATEYPERCQLQTLDETYEGRNISAIRINYNSPKKIIVIGNFQAREWVGMTSAVFIIHELIRNARSYPEANEYQWILVPMPNPDGYEYSREHDRKWNKNRSPQRDENFGVNLDSNFNNQWNVNGVPSRADPAGRAYRGPSPFSEPETRAIRDLMETHMDAVLFIDLQAFGQLILIPWSWTDEPAPNADQLRAVANAGNAAILDQSQEIFEVGVTSDFLPFAYGVCHDYCNKLGVKACITLKQTLQGFDLSTDQIIHFGQEAFVAILAMARQSDQQLVYELAGPSDALHRFLSYEETNKFLYNLASFFSSKVSVETIGETGLGRDINVININYSAKKTVILVANLHAREWAAMTSALYIISELAYNGDQYPELSQFRWMIIPMANPDGYEYTREYDRYWSKNRSPQPDSRTFGVDLNGNFGYKWEENNKPVDPSNRIYNGPSAFSERESSAIGSLLNQYADSTILYVDMHTFGNHIFYPWGYTTDPAPDAEKSRAVALAASDVIRAKYQEHYTVGTPANLFKRTFGTSLDYCHSMGINVCLWLEMTNVGFTFEEDKIVHYGQEAWDAITTMAVRANALVDVFYTE</sequence>
<dbReference type="VEuPathDB" id="VectorBase:ACHR000392"/>
<evidence type="ECO:0000256" key="6">
    <source>
        <dbReference type="ARBA" id="ARBA00022729"/>
    </source>
</evidence>
<dbReference type="EnsemblMetazoa" id="ACHR000392-RA">
    <property type="protein sequence ID" value="ACHR000392-PA"/>
    <property type="gene ID" value="ACHR000392"/>
</dbReference>
<feature type="active site" description="Proton donor/acceptor" evidence="10">
    <location>
        <position position="266"/>
    </location>
</feature>
<dbReference type="PANTHER" id="PTHR11705:SF140">
    <property type="entry name" value="FI02848P-RELATED"/>
    <property type="match status" value="1"/>
</dbReference>
<dbReference type="Gene3D" id="3.40.630.10">
    <property type="entry name" value="Zn peptidases"/>
    <property type="match status" value="6"/>
</dbReference>